<gene>
    <name evidence="1" type="ORF">S12H4_12124</name>
</gene>
<organism evidence="1">
    <name type="scientific">marine sediment metagenome</name>
    <dbReference type="NCBI Taxonomy" id="412755"/>
    <lineage>
        <taxon>unclassified sequences</taxon>
        <taxon>metagenomes</taxon>
        <taxon>ecological metagenomes</taxon>
    </lineage>
</organism>
<evidence type="ECO:0000313" key="1">
    <source>
        <dbReference type="EMBL" id="GAI81681.1"/>
    </source>
</evidence>
<name>X1SRA9_9ZZZZ</name>
<protein>
    <submittedName>
        <fullName evidence="1">Uncharacterized protein</fullName>
    </submittedName>
</protein>
<sequence>MTPKEQAIWQQLANSKAYLDAAADTLKYLSFERLSVGGVARCKAVATNIGFVTGTIERLADDLEAGRFPFRVAQVGAPDRQGSLT</sequence>
<reference evidence="1" key="1">
    <citation type="journal article" date="2014" name="Front. Microbiol.">
        <title>High frequency of phylogenetically diverse reductive dehalogenase-homologous genes in deep subseafloor sedimentary metagenomes.</title>
        <authorList>
            <person name="Kawai M."/>
            <person name="Futagami T."/>
            <person name="Toyoda A."/>
            <person name="Takaki Y."/>
            <person name="Nishi S."/>
            <person name="Hori S."/>
            <person name="Arai W."/>
            <person name="Tsubouchi T."/>
            <person name="Morono Y."/>
            <person name="Uchiyama I."/>
            <person name="Ito T."/>
            <person name="Fujiyama A."/>
            <person name="Inagaki F."/>
            <person name="Takami H."/>
        </authorList>
    </citation>
    <scope>NUCLEOTIDE SEQUENCE</scope>
    <source>
        <strain evidence="1">Expedition CK06-06</strain>
    </source>
</reference>
<accession>X1SRA9</accession>
<dbReference type="AlphaFoldDB" id="X1SRA9"/>
<proteinExistence type="predicted"/>
<dbReference type="EMBL" id="BARW01005642">
    <property type="protein sequence ID" value="GAI81681.1"/>
    <property type="molecule type" value="Genomic_DNA"/>
</dbReference>
<comment type="caution">
    <text evidence="1">The sequence shown here is derived from an EMBL/GenBank/DDBJ whole genome shotgun (WGS) entry which is preliminary data.</text>
</comment>